<dbReference type="Gene3D" id="3.30.70.370">
    <property type="match status" value="1"/>
</dbReference>
<gene>
    <name evidence="3" type="ORF">B9N65_01155</name>
    <name evidence="2" type="ORF">B9N65_09770</name>
</gene>
<dbReference type="Pfam" id="PF00476">
    <property type="entry name" value="DNA_pol_A"/>
    <property type="match status" value="1"/>
</dbReference>
<feature type="domain" description="DNA-directed DNA polymerase family A palm" evidence="1">
    <location>
        <begin position="7"/>
        <end position="218"/>
    </location>
</feature>
<accession>A0A1Y5ME40</accession>
<dbReference type="InterPro" id="IPR043502">
    <property type="entry name" value="DNA/RNA_pol_sf"/>
</dbReference>
<dbReference type="GO" id="GO:0006260">
    <property type="term" value="P:DNA replication"/>
    <property type="evidence" value="ECO:0007669"/>
    <property type="project" value="InterPro"/>
</dbReference>
<dbReference type="GO" id="GO:0003677">
    <property type="term" value="F:DNA binding"/>
    <property type="evidence" value="ECO:0007669"/>
    <property type="project" value="InterPro"/>
</dbReference>
<name>A0A1Y5ME40_9BACT</name>
<evidence type="ECO:0000313" key="2">
    <source>
        <dbReference type="EMBL" id="OUT06858.1"/>
    </source>
</evidence>
<evidence type="ECO:0000259" key="1">
    <source>
        <dbReference type="SMART" id="SM00482"/>
    </source>
</evidence>
<proteinExistence type="predicted"/>
<dbReference type="GO" id="GO:0003887">
    <property type="term" value="F:DNA-directed DNA polymerase activity"/>
    <property type="evidence" value="ECO:0007669"/>
    <property type="project" value="InterPro"/>
</dbReference>
<dbReference type="EMBL" id="NDYN01000010">
    <property type="protein sequence ID" value="OUT06858.1"/>
    <property type="molecule type" value="Genomic_DNA"/>
</dbReference>
<dbReference type="RefSeq" id="WP_087582475.1">
    <property type="nucleotide sequence ID" value="NZ_NDYN01000001.1"/>
</dbReference>
<protein>
    <recommendedName>
        <fullName evidence="1">DNA-directed DNA polymerase family A palm domain-containing protein</fullName>
    </recommendedName>
</protein>
<organism evidence="2 4">
    <name type="scientific">Campylobacter concisus</name>
    <dbReference type="NCBI Taxonomy" id="199"/>
    <lineage>
        <taxon>Bacteria</taxon>
        <taxon>Pseudomonadati</taxon>
        <taxon>Campylobacterota</taxon>
        <taxon>Epsilonproteobacteria</taxon>
        <taxon>Campylobacterales</taxon>
        <taxon>Campylobacteraceae</taxon>
        <taxon>Campylobacter</taxon>
    </lineage>
</organism>
<dbReference type="InterPro" id="IPR001098">
    <property type="entry name" value="DNA-dir_DNA_pol_A_palm_dom"/>
</dbReference>
<evidence type="ECO:0000313" key="3">
    <source>
        <dbReference type="EMBL" id="OUT08978.1"/>
    </source>
</evidence>
<dbReference type="EMBL" id="NDYN01000001">
    <property type="protein sequence ID" value="OUT08978.1"/>
    <property type="molecule type" value="Genomic_DNA"/>
</dbReference>
<dbReference type="AlphaFoldDB" id="A0A1Y5ME40"/>
<dbReference type="SMART" id="SM00482">
    <property type="entry name" value="POLAc"/>
    <property type="match status" value="1"/>
</dbReference>
<dbReference type="SUPFAM" id="SSF56672">
    <property type="entry name" value="DNA/RNA polymerases"/>
    <property type="match status" value="1"/>
</dbReference>
<comment type="caution">
    <text evidence="2">The sequence shown here is derived from an EMBL/GenBank/DDBJ whole genome shotgun (WGS) entry which is preliminary data.</text>
</comment>
<reference evidence="2 4" key="1">
    <citation type="submission" date="2017-04" db="EMBL/GenBank/DDBJ databases">
        <title>Complete genome of Campylobacter concisus ATCC 33237T and draft genomes for an additional eight well characterized C. concisus strains.</title>
        <authorList>
            <person name="Cornelius A.J."/>
            <person name="Miller W.G."/>
            <person name="Lastovica A.J."/>
            <person name="On S.L."/>
            <person name="French N.P."/>
            <person name="Vandenberg O."/>
            <person name="Biggs P.J."/>
        </authorList>
    </citation>
    <scope>NUCLEOTIDE SEQUENCE [LARGE SCALE GENOMIC DNA]</scope>
    <source>
        <strain evidence="2 4">CCUG 19995</strain>
    </source>
</reference>
<sequence>MLGHYLGPYDNYEFAHTVDTGDKSKGTDIHTVNQHRVGLPTRDLAKTFIYSVCYGAGETKIGIQVWNKEPFEYTQQEYATALEKIEKRIVLLDGKKFYPIAKGTLAPYNEDLIYQTIYGARTSQMFRDNTKGYRKLVEETTKSIRDSKIVGLDGRLLNVRAEHKAFNLLLQSAGAIFMKYYLVEVDRQLRALYTHGKEFAYVSNIHDAINLEILPEIKDSVRDILTNSFKTASDELGLKYQVHGEPNFGANQYETH</sequence>
<evidence type="ECO:0000313" key="4">
    <source>
        <dbReference type="Proteomes" id="UP000196317"/>
    </source>
</evidence>
<dbReference type="Proteomes" id="UP000196317">
    <property type="component" value="Unassembled WGS sequence"/>
</dbReference>